<proteinExistence type="predicted"/>
<sequence>MPSKKAYDLVPDDTYDSRIPLHNEEAFQHGLQFQAKITSLKRQTTDLNQQLPTEACDHGFLFAINAKSNALISNIFYRNPHV</sequence>
<reference evidence="1" key="1">
    <citation type="journal article" date="2023" name="G3 (Bethesda)">
        <title>A reference genome for the long-term kleptoplast-retaining sea slug Elysia crispata morphotype clarki.</title>
        <authorList>
            <person name="Eastman K.E."/>
            <person name="Pendleton A.L."/>
            <person name="Shaikh M.A."/>
            <person name="Suttiyut T."/>
            <person name="Ogas R."/>
            <person name="Tomko P."/>
            <person name="Gavelis G."/>
            <person name="Widhalm J.R."/>
            <person name="Wisecaver J.H."/>
        </authorList>
    </citation>
    <scope>NUCLEOTIDE SEQUENCE</scope>
    <source>
        <strain evidence="1">ECLA1</strain>
    </source>
</reference>
<evidence type="ECO:0000313" key="1">
    <source>
        <dbReference type="EMBL" id="KAK3798172.1"/>
    </source>
</evidence>
<dbReference type="Proteomes" id="UP001283361">
    <property type="component" value="Unassembled WGS sequence"/>
</dbReference>
<keyword evidence="2" id="KW-1185">Reference proteome</keyword>
<comment type="caution">
    <text evidence="1">The sequence shown here is derived from an EMBL/GenBank/DDBJ whole genome shotgun (WGS) entry which is preliminary data.</text>
</comment>
<protein>
    <submittedName>
        <fullName evidence="1">Uncharacterized protein</fullName>
    </submittedName>
</protein>
<evidence type="ECO:0000313" key="2">
    <source>
        <dbReference type="Proteomes" id="UP001283361"/>
    </source>
</evidence>
<dbReference type="AlphaFoldDB" id="A0AAE1B239"/>
<organism evidence="1 2">
    <name type="scientific">Elysia crispata</name>
    <name type="common">lettuce slug</name>
    <dbReference type="NCBI Taxonomy" id="231223"/>
    <lineage>
        <taxon>Eukaryota</taxon>
        <taxon>Metazoa</taxon>
        <taxon>Spiralia</taxon>
        <taxon>Lophotrochozoa</taxon>
        <taxon>Mollusca</taxon>
        <taxon>Gastropoda</taxon>
        <taxon>Heterobranchia</taxon>
        <taxon>Euthyneura</taxon>
        <taxon>Panpulmonata</taxon>
        <taxon>Sacoglossa</taxon>
        <taxon>Placobranchoidea</taxon>
        <taxon>Plakobranchidae</taxon>
        <taxon>Elysia</taxon>
    </lineage>
</organism>
<accession>A0AAE1B239</accession>
<dbReference type="EMBL" id="JAWDGP010000710">
    <property type="protein sequence ID" value="KAK3798172.1"/>
    <property type="molecule type" value="Genomic_DNA"/>
</dbReference>
<name>A0AAE1B239_9GAST</name>
<gene>
    <name evidence="1" type="ORF">RRG08_017261</name>
</gene>